<evidence type="ECO:0000313" key="1">
    <source>
        <dbReference type="EMBL" id="UKK02436.2"/>
    </source>
</evidence>
<name>A0A976MEZ4_THEOR</name>
<dbReference type="Proteomes" id="UP000244811">
    <property type="component" value="Chromosome 4"/>
</dbReference>
<evidence type="ECO:0000313" key="2">
    <source>
        <dbReference type="Proteomes" id="UP000244811"/>
    </source>
</evidence>
<protein>
    <submittedName>
        <fullName evidence="1">Uncharacterized protein</fullName>
    </submittedName>
</protein>
<dbReference type="EMBL" id="CP056072">
    <property type="protein sequence ID" value="UKK02436.2"/>
    <property type="molecule type" value="Genomic_DNA"/>
</dbReference>
<accession>A0A976MEZ4</accession>
<organism evidence="1 2">
    <name type="scientific">Theileria orientalis</name>
    <dbReference type="NCBI Taxonomy" id="68886"/>
    <lineage>
        <taxon>Eukaryota</taxon>
        <taxon>Sar</taxon>
        <taxon>Alveolata</taxon>
        <taxon>Apicomplexa</taxon>
        <taxon>Aconoidasida</taxon>
        <taxon>Piroplasmida</taxon>
        <taxon>Theileriidae</taxon>
        <taxon>Theileria</taxon>
    </lineage>
</organism>
<dbReference type="AlphaFoldDB" id="A0A976MEZ4"/>
<sequence length="508" mass="59281">MSSSKKIIFRVADGDFGQNNNIKETQENINGSNEFFKLTYTVEDSNVPMPALYKSVALLVKFENNPREEWFVRKDEVGIYWAYETSGYEKNNDLENVKNTNNYDFLKPFDFNVYEHDISKLVVSFEHVSETILGLRIFLRNGTNNCSDLELYNKNTDSISREYIYYEKKKDTLFVFFYGTDPRPLLFCYNGQMFRPHSPENYDKKWVRVQRADNLTYESGILNEKLLEILLEVTYIMNPVRINMCVKDEESNSYVTQTFYNSKKNEIKINVYHDDVGDFIRYTHESDNRGYILGEVSHNSNKLFHSYEEYNKGLSKEYKNKFPQRVSAYYHIDDHSHKYPLMISLEYESDTLGYITNNTSDYYKLTTKNNPMKWTKIQNNSSKGIKNDGDKEFLDEIQNYEEKTREMITKLTQVDQAETSIQPQTYDESELNNAIKKKLKQIIETLSIDYTKDGKNTNIAHPHKLNDDSNSGAVAGTITTLSLAGAGGGFLFYKYQAVVMSFIRGLFH</sequence>
<proteinExistence type="predicted"/>
<gene>
    <name evidence="1" type="ORF">MACK_002529</name>
</gene>
<reference evidence="1" key="1">
    <citation type="submission" date="2022-07" db="EMBL/GenBank/DDBJ databases">
        <title>Evaluation of T. orientalis genome assembly methods using nanopore sequencing and analysis of variation between genomes.</title>
        <authorList>
            <person name="Yam J."/>
            <person name="Micallef M.L."/>
            <person name="Liu M."/>
            <person name="Djordjevic S.P."/>
            <person name="Bogema D.R."/>
            <person name="Jenkins C."/>
        </authorList>
    </citation>
    <scope>NUCLEOTIDE SEQUENCE</scope>
    <source>
        <strain evidence="1">Goon Nure</strain>
    </source>
</reference>